<evidence type="ECO:0000313" key="3">
    <source>
        <dbReference type="Proteomes" id="UP001234178"/>
    </source>
</evidence>
<evidence type="ECO:0000313" key="2">
    <source>
        <dbReference type="EMBL" id="KAK4020219.1"/>
    </source>
</evidence>
<protein>
    <submittedName>
        <fullName evidence="2">Uncharacterized protein</fullName>
    </submittedName>
</protein>
<accession>A0ABR0A5B0</accession>
<feature type="compositionally biased region" description="Basic and acidic residues" evidence="1">
    <location>
        <begin position="123"/>
        <end position="161"/>
    </location>
</feature>
<proteinExistence type="predicted"/>
<name>A0ABR0A5B0_9CRUS</name>
<comment type="caution">
    <text evidence="2">The sequence shown here is derived from an EMBL/GenBank/DDBJ whole genome shotgun (WGS) entry which is preliminary data.</text>
</comment>
<dbReference type="EMBL" id="JAOYFB010000036">
    <property type="protein sequence ID" value="KAK4020219.1"/>
    <property type="molecule type" value="Genomic_DNA"/>
</dbReference>
<reference evidence="2 3" key="1">
    <citation type="journal article" date="2023" name="Nucleic Acids Res.">
        <title>The hologenome of Daphnia magna reveals possible DNA methylation and microbiome-mediated evolution of the host genome.</title>
        <authorList>
            <person name="Chaturvedi A."/>
            <person name="Li X."/>
            <person name="Dhandapani V."/>
            <person name="Marshall H."/>
            <person name="Kissane S."/>
            <person name="Cuenca-Cambronero M."/>
            <person name="Asole G."/>
            <person name="Calvet F."/>
            <person name="Ruiz-Romero M."/>
            <person name="Marangio P."/>
            <person name="Guigo R."/>
            <person name="Rago D."/>
            <person name="Mirbahai L."/>
            <person name="Eastwood N."/>
            <person name="Colbourne J.K."/>
            <person name="Zhou J."/>
            <person name="Mallon E."/>
            <person name="Orsini L."/>
        </authorList>
    </citation>
    <scope>NUCLEOTIDE SEQUENCE [LARGE SCALE GENOMIC DNA]</scope>
    <source>
        <strain evidence="2">LRV0_1</strain>
    </source>
</reference>
<evidence type="ECO:0000256" key="1">
    <source>
        <dbReference type="SAM" id="MobiDB-lite"/>
    </source>
</evidence>
<sequence>MSSNKKINLTANYNLIDTWMMSKRWKEEISQTKYEMKNYLESLAQIHLRLKEDISIHTAIVGSWQESSGEKDFFQYPQSIKISRGKIVLMNLELNRIQEKVARAVSLFKIYIHGSFNCNSDCDTDRDSDRDCDQDSDSESHQDFNSDSHQDSDSDSDRDVSEPDPITVLTL</sequence>
<gene>
    <name evidence="2" type="ORF">OUZ56_002216</name>
</gene>
<dbReference type="Proteomes" id="UP001234178">
    <property type="component" value="Unassembled WGS sequence"/>
</dbReference>
<keyword evidence="3" id="KW-1185">Reference proteome</keyword>
<organism evidence="2 3">
    <name type="scientific">Daphnia magna</name>
    <dbReference type="NCBI Taxonomy" id="35525"/>
    <lineage>
        <taxon>Eukaryota</taxon>
        <taxon>Metazoa</taxon>
        <taxon>Ecdysozoa</taxon>
        <taxon>Arthropoda</taxon>
        <taxon>Crustacea</taxon>
        <taxon>Branchiopoda</taxon>
        <taxon>Diplostraca</taxon>
        <taxon>Cladocera</taxon>
        <taxon>Anomopoda</taxon>
        <taxon>Daphniidae</taxon>
        <taxon>Daphnia</taxon>
    </lineage>
</organism>
<feature type="region of interest" description="Disordered" evidence="1">
    <location>
        <begin position="123"/>
        <end position="171"/>
    </location>
</feature>